<feature type="region of interest" description="Disordered" evidence="11">
    <location>
        <begin position="120"/>
        <end position="159"/>
    </location>
</feature>
<dbReference type="SUPFAM" id="SSF141734">
    <property type="entry name" value="HisI-like"/>
    <property type="match status" value="1"/>
</dbReference>
<evidence type="ECO:0000313" key="14">
    <source>
        <dbReference type="Proteomes" id="UP000612352"/>
    </source>
</evidence>
<comment type="subunit">
    <text evidence="10">Homodimer.</text>
</comment>
<comment type="cofactor">
    <cofactor evidence="10">
        <name>Zn(2+)</name>
        <dbReference type="ChEBI" id="CHEBI:29105"/>
    </cofactor>
    <text evidence="10">Binds 1 zinc ion per subunit.</text>
</comment>
<evidence type="ECO:0000256" key="6">
    <source>
        <dbReference type="ARBA" id="ARBA00022801"/>
    </source>
</evidence>
<dbReference type="InterPro" id="IPR026660">
    <property type="entry name" value="PRA-CH"/>
</dbReference>
<feature type="binding site" evidence="10">
    <location>
        <position position="108"/>
    </location>
    <ligand>
        <name>Zn(2+)</name>
        <dbReference type="ChEBI" id="CHEBI:29105"/>
        <note>ligand shared between dimeric partners</note>
    </ligand>
</feature>
<dbReference type="EC" id="3.5.4.19" evidence="10"/>
<evidence type="ECO:0000313" key="13">
    <source>
        <dbReference type="EMBL" id="MBK0329926.1"/>
    </source>
</evidence>
<comment type="subcellular location">
    <subcellularLocation>
        <location evidence="10">Cytoplasm</location>
    </subcellularLocation>
</comment>
<protein>
    <recommendedName>
        <fullName evidence="10">Phosphoribosyl-AMP cyclohydrolase</fullName>
        <shortName evidence="10">PRA-CH</shortName>
        <ecNumber evidence="10">3.5.4.19</ecNumber>
    </recommendedName>
</protein>
<gene>
    <name evidence="10 13" type="primary">hisI</name>
    <name evidence="13" type="ORF">I8D64_00705</name>
</gene>
<comment type="function">
    <text evidence="10">Catalyzes the hydrolysis of the adenine ring of phosphoribosyl-AMP.</text>
</comment>
<dbReference type="NCBIfam" id="NF000768">
    <property type="entry name" value="PRK00051.1"/>
    <property type="match status" value="1"/>
</dbReference>
<dbReference type="InterPro" id="IPR002496">
    <property type="entry name" value="PRib_AMP_CycHydrolase_dom"/>
</dbReference>
<dbReference type="HAMAP" id="MF_01021">
    <property type="entry name" value="HisI"/>
    <property type="match status" value="1"/>
</dbReference>
<evidence type="ECO:0000259" key="12">
    <source>
        <dbReference type="Pfam" id="PF01502"/>
    </source>
</evidence>
<evidence type="ECO:0000256" key="1">
    <source>
        <dbReference type="ARBA" id="ARBA00000024"/>
    </source>
</evidence>
<feature type="binding site" evidence="10">
    <location>
        <position position="84"/>
    </location>
    <ligand>
        <name>Mg(2+)</name>
        <dbReference type="ChEBI" id="CHEBI:18420"/>
    </ligand>
</feature>
<organism evidence="13 14">
    <name type="scientific">Brachybacterium halotolerans</name>
    <dbReference type="NCBI Taxonomy" id="2795215"/>
    <lineage>
        <taxon>Bacteria</taxon>
        <taxon>Bacillati</taxon>
        <taxon>Actinomycetota</taxon>
        <taxon>Actinomycetes</taxon>
        <taxon>Micrococcales</taxon>
        <taxon>Dermabacteraceae</taxon>
        <taxon>Brachybacterium</taxon>
    </lineage>
</organism>
<keyword evidence="9 10" id="KW-0368">Histidine biosynthesis</keyword>
<evidence type="ECO:0000256" key="3">
    <source>
        <dbReference type="ARBA" id="ARBA00022490"/>
    </source>
</evidence>
<dbReference type="GO" id="GO:0004635">
    <property type="term" value="F:phosphoribosyl-AMP cyclohydrolase activity"/>
    <property type="evidence" value="ECO:0007669"/>
    <property type="project" value="UniProtKB-EC"/>
</dbReference>
<feature type="binding site" evidence="10">
    <location>
        <position position="88"/>
    </location>
    <ligand>
        <name>Mg(2+)</name>
        <dbReference type="ChEBI" id="CHEBI:18420"/>
    </ligand>
</feature>
<feature type="compositionally biased region" description="Basic and acidic residues" evidence="11">
    <location>
        <begin position="149"/>
        <end position="159"/>
    </location>
</feature>
<keyword evidence="6 10" id="KW-0378">Hydrolase</keyword>
<feature type="binding site" evidence="10">
    <location>
        <position position="101"/>
    </location>
    <ligand>
        <name>Zn(2+)</name>
        <dbReference type="ChEBI" id="CHEBI:29105"/>
        <note>ligand shared between dimeric partners</note>
    </ligand>
</feature>
<keyword evidence="14" id="KW-1185">Reference proteome</keyword>
<dbReference type="Proteomes" id="UP000612352">
    <property type="component" value="Unassembled WGS sequence"/>
</dbReference>
<sequence>MNDGPALDPAIAQRLTHDAAGLVPAVIQDHEDGRVLMVGWMDDEALRRTLTEGRVTFWSRSRQEYWRKGDTSGNVQYVRSAALDCDGDTLLVEVDQIGPACHRGTATCFVGGELPVRVLGPDDRAPAADAAAPSAPAGAPTVPTAETAVENRPEEDTEG</sequence>
<evidence type="ECO:0000256" key="4">
    <source>
        <dbReference type="ARBA" id="ARBA00022605"/>
    </source>
</evidence>
<evidence type="ECO:0000256" key="2">
    <source>
        <dbReference type="ARBA" id="ARBA00005169"/>
    </source>
</evidence>
<keyword evidence="5 10" id="KW-0479">Metal-binding</keyword>
<evidence type="ECO:0000256" key="11">
    <source>
        <dbReference type="SAM" id="MobiDB-lite"/>
    </source>
</evidence>
<comment type="cofactor">
    <cofactor evidence="10">
        <name>Mg(2+)</name>
        <dbReference type="ChEBI" id="CHEBI:18420"/>
    </cofactor>
    <text evidence="10">Binds 1 Mg(2+) ion per subunit.</text>
</comment>
<comment type="pathway">
    <text evidence="2 10">Amino-acid biosynthesis; L-histidine biosynthesis; L-histidine from 5-phospho-alpha-D-ribose 1-diphosphate: step 3/9.</text>
</comment>
<comment type="similarity">
    <text evidence="10">Belongs to the PRA-CH family.</text>
</comment>
<feature type="binding site" evidence="10">
    <location>
        <position position="86"/>
    </location>
    <ligand>
        <name>Mg(2+)</name>
        <dbReference type="ChEBI" id="CHEBI:18420"/>
    </ligand>
</feature>
<comment type="caution">
    <text evidence="13">The sequence shown here is derived from an EMBL/GenBank/DDBJ whole genome shotgun (WGS) entry which is preliminary data.</text>
</comment>
<proteinExistence type="inferred from homology"/>
<evidence type="ECO:0000256" key="10">
    <source>
        <dbReference type="HAMAP-Rule" id="MF_01021"/>
    </source>
</evidence>
<feature type="binding site" evidence="10">
    <location>
        <position position="85"/>
    </location>
    <ligand>
        <name>Zn(2+)</name>
        <dbReference type="ChEBI" id="CHEBI:29105"/>
        <note>ligand shared between dimeric partners</note>
    </ligand>
</feature>
<reference evidence="13 14" key="1">
    <citation type="submission" date="2020-12" db="EMBL/GenBank/DDBJ databases">
        <title>Brachybacterium sp. MASK1Z-5, whole genome shotgun sequence.</title>
        <authorList>
            <person name="Tuo L."/>
        </authorList>
    </citation>
    <scope>NUCLEOTIDE SEQUENCE [LARGE SCALE GENOMIC DNA]</scope>
    <source>
        <strain evidence="13 14">MASK1Z-5</strain>
    </source>
</reference>
<evidence type="ECO:0000256" key="9">
    <source>
        <dbReference type="ARBA" id="ARBA00023102"/>
    </source>
</evidence>
<feature type="compositionally biased region" description="Low complexity" evidence="11">
    <location>
        <begin position="127"/>
        <end position="148"/>
    </location>
</feature>
<evidence type="ECO:0000256" key="8">
    <source>
        <dbReference type="ARBA" id="ARBA00022842"/>
    </source>
</evidence>
<name>A0ABS1B5J9_9MICO</name>
<comment type="catalytic activity">
    <reaction evidence="1 10">
        <text>1-(5-phospho-beta-D-ribosyl)-5'-AMP + H2O = 1-(5-phospho-beta-D-ribosyl)-5-[(5-phospho-beta-D-ribosylamino)methylideneamino]imidazole-4-carboxamide</text>
        <dbReference type="Rhea" id="RHEA:20049"/>
        <dbReference type="ChEBI" id="CHEBI:15377"/>
        <dbReference type="ChEBI" id="CHEBI:58435"/>
        <dbReference type="ChEBI" id="CHEBI:59457"/>
        <dbReference type="EC" id="3.5.4.19"/>
    </reaction>
</comment>
<feature type="domain" description="Phosphoribosyl-AMP cyclohydrolase" evidence="12">
    <location>
        <begin position="37"/>
        <end position="109"/>
    </location>
</feature>
<dbReference type="PANTHER" id="PTHR42945:SF11">
    <property type="entry name" value="PHOSPHORIBOSYL-AMP CYCLOHYDROLASE"/>
    <property type="match status" value="1"/>
</dbReference>
<dbReference type="PANTHER" id="PTHR42945">
    <property type="entry name" value="HISTIDINE BIOSYNTHESIS BIFUNCTIONAL PROTEIN"/>
    <property type="match status" value="1"/>
</dbReference>
<dbReference type="Gene3D" id="3.10.20.810">
    <property type="entry name" value="Phosphoribosyl-AMP cyclohydrolase"/>
    <property type="match status" value="1"/>
</dbReference>
<keyword evidence="4 10" id="KW-0028">Amino-acid biosynthesis</keyword>
<dbReference type="EMBL" id="JAEDAJ010000001">
    <property type="protein sequence ID" value="MBK0329926.1"/>
    <property type="molecule type" value="Genomic_DNA"/>
</dbReference>
<dbReference type="Pfam" id="PF01502">
    <property type="entry name" value="PRA-CH"/>
    <property type="match status" value="1"/>
</dbReference>
<evidence type="ECO:0000256" key="7">
    <source>
        <dbReference type="ARBA" id="ARBA00022833"/>
    </source>
</evidence>
<keyword evidence="3 10" id="KW-0963">Cytoplasm</keyword>
<keyword evidence="7 10" id="KW-0862">Zinc</keyword>
<dbReference type="InterPro" id="IPR038019">
    <property type="entry name" value="PRib_AMP_CycHydrolase_sf"/>
</dbReference>
<evidence type="ECO:0000256" key="5">
    <source>
        <dbReference type="ARBA" id="ARBA00022723"/>
    </source>
</evidence>
<keyword evidence="8 10" id="KW-0460">Magnesium</keyword>
<accession>A0ABS1B5J9</accession>